<dbReference type="Pfam" id="PF13744">
    <property type="entry name" value="HTH_37"/>
    <property type="match status" value="1"/>
</dbReference>
<dbReference type="EMBL" id="JACOOA010000001">
    <property type="protein sequence ID" value="MBC5583354.1"/>
    <property type="molecule type" value="Genomic_DNA"/>
</dbReference>
<dbReference type="CDD" id="cd00093">
    <property type="entry name" value="HTH_XRE"/>
    <property type="match status" value="1"/>
</dbReference>
<comment type="caution">
    <text evidence="2">The sequence shown here is derived from an EMBL/GenBank/DDBJ whole genome shotgun (WGS) entry which is preliminary data.</text>
</comment>
<reference evidence="2 3" key="1">
    <citation type="submission" date="2020-08" db="EMBL/GenBank/DDBJ databases">
        <title>Genome public.</title>
        <authorList>
            <person name="Liu C."/>
            <person name="Sun Q."/>
        </authorList>
    </citation>
    <scope>NUCLEOTIDE SEQUENCE [LARGE SCALE GENOMIC DNA]</scope>
    <source>
        <strain evidence="2 3">NSJ-70</strain>
    </source>
</reference>
<gene>
    <name evidence="2" type="ORF">H8S61_03965</name>
</gene>
<protein>
    <submittedName>
        <fullName evidence="2">XRE family transcriptional regulator</fullName>
    </submittedName>
</protein>
<organism evidence="2 3">
    <name type="scientific">Eggerthella hominis</name>
    <dbReference type="NCBI Taxonomy" id="2763043"/>
    <lineage>
        <taxon>Bacteria</taxon>
        <taxon>Bacillati</taxon>
        <taxon>Actinomycetota</taxon>
        <taxon>Coriobacteriia</taxon>
        <taxon>Eggerthellales</taxon>
        <taxon>Eggerthellaceae</taxon>
        <taxon>Eggerthella</taxon>
    </lineage>
</organism>
<evidence type="ECO:0000313" key="3">
    <source>
        <dbReference type="Proteomes" id="UP000622448"/>
    </source>
</evidence>
<dbReference type="Proteomes" id="UP000622448">
    <property type="component" value="Unassembled WGS sequence"/>
</dbReference>
<feature type="domain" description="HTH cro/C1-type" evidence="1">
    <location>
        <begin position="38"/>
        <end position="93"/>
    </location>
</feature>
<evidence type="ECO:0000313" key="2">
    <source>
        <dbReference type="EMBL" id="MBC5583354.1"/>
    </source>
</evidence>
<dbReference type="Gene3D" id="1.10.260.40">
    <property type="entry name" value="lambda repressor-like DNA-binding domains"/>
    <property type="match status" value="1"/>
</dbReference>
<dbReference type="InterPro" id="IPR039554">
    <property type="entry name" value="HigA2-like_HTH"/>
</dbReference>
<evidence type="ECO:0000259" key="1">
    <source>
        <dbReference type="PROSITE" id="PS50943"/>
    </source>
</evidence>
<name>A0ABR7BP35_9ACTN</name>
<dbReference type="SUPFAM" id="SSF47413">
    <property type="entry name" value="lambda repressor-like DNA-binding domains"/>
    <property type="match status" value="1"/>
</dbReference>
<dbReference type="InterPro" id="IPR010982">
    <property type="entry name" value="Lambda_DNA-bd_dom_sf"/>
</dbReference>
<proteinExistence type="predicted"/>
<keyword evidence="3" id="KW-1185">Reference proteome</keyword>
<sequence>MRKGLTIEEYFATRTDITPEMKEKAHLATEAKIKGYELQQARKACHMTQKEVAAKMGVSQKRISDLENGSIDVMQVDTLRRYITSLGGTLEIKAILPEVSLDLQGLGTDHPLFS</sequence>
<dbReference type="PROSITE" id="PS50943">
    <property type="entry name" value="HTH_CROC1"/>
    <property type="match status" value="1"/>
</dbReference>
<accession>A0ABR7BP35</accession>
<dbReference type="InterPro" id="IPR001387">
    <property type="entry name" value="Cro/C1-type_HTH"/>
</dbReference>
<dbReference type="RefSeq" id="WP_186938010.1">
    <property type="nucleotide sequence ID" value="NZ_JACOOA010000001.1"/>
</dbReference>
<dbReference type="SMART" id="SM00530">
    <property type="entry name" value="HTH_XRE"/>
    <property type="match status" value="1"/>
</dbReference>